<dbReference type="InterPro" id="IPR005225">
    <property type="entry name" value="Small_GTP-bd"/>
</dbReference>
<dbReference type="SUPFAM" id="SSF52540">
    <property type="entry name" value="P-loop containing nucleoside triphosphate hydrolases"/>
    <property type="match status" value="1"/>
</dbReference>
<reference evidence="3 4" key="1">
    <citation type="submission" date="2024-09" db="EMBL/GenBank/DDBJ databases">
        <title>Chromosome-scale assembly of Riccia sorocarpa.</title>
        <authorList>
            <person name="Paukszto L."/>
        </authorList>
    </citation>
    <scope>NUCLEOTIDE SEQUENCE [LARGE SCALE GENOMIC DNA]</scope>
    <source>
        <strain evidence="3">LP-2024</strain>
        <tissue evidence="3">Aerial parts of the thallus</tissue>
    </source>
</reference>
<keyword evidence="4" id="KW-1185">Reference proteome</keyword>
<dbReference type="SMART" id="SM00173">
    <property type="entry name" value="RAS"/>
    <property type="match status" value="1"/>
</dbReference>
<dbReference type="PANTHER" id="PTHR47979">
    <property type="entry name" value="DRAB11-RELATED"/>
    <property type="match status" value="1"/>
</dbReference>
<evidence type="ECO:0000256" key="2">
    <source>
        <dbReference type="SAM" id="MobiDB-lite"/>
    </source>
</evidence>
<comment type="similarity">
    <text evidence="1">Belongs to the small GTPase superfamily. Rab family.</text>
</comment>
<dbReference type="AlphaFoldDB" id="A0ABD3HTF6"/>
<dbReference type="Proteomes" id="UP001633002">
    <property type="component" value="Unassembled WGS sequence"/>
</dbReference>
<dbReference type="InterPro" id="IPR001806">
    <property type="entry name" value="Small_GTPase"/>
</dbReference>
<dbReference type="Pfam" id="PF00071">
    <property type="entry name" value="Ras"/>
    <property type="match status" value="1"/>
</dbReference>
<comment type="caution">
    <text evidence="3">The sequence shown here is derived from an EMBL/GenBank/DDBJ whole genome shotgun (WGS) entry which is preliminary data.</text>
</comment>
<dbReference type="SMART" id="SM00176">
    <property type="entry name" value="RAN"/>
    <property type="match status" value="1"/>
</dbReference>
<dbReference type="InterPro" id="IPR029302">
    <property type="entry name" value="IFT43"/>
</dbReference>
<organism evidence="3 4">
    <name type="scientific">Riccia sorocarpa</name>
    <dbReference type="NCBI Taxonomy" id="122646"/>
    <lineage>
        <taxon>Eukaryota</taxon>
        <taxon>Viridiplantae</taxon>
        <taxon>Streptophyta</taxon>
        <taxon>Embryophyta</taxon>
        <taxon>Marchantiophyta</taxon>
        <taxon>Marchantiopsida</taxon>
        <taxon>Marchantiidae</taxon>
        <taxon>Marchantiales</taxon>
        <taxon>Ricciaceae</taxon>
        <taxon>Riccia</taxon>
    </lineage>
</organism>
<dbReference type="SMART" id="SM00174">
    <property type="entry name" value="RHO"/>
    <property type="match status" value="1"/>
</dbReference>
<feature type="region of interest" description="Disordered" evidence="2">
    <location>
        <begin position="190"/>
        <end position="227"/>
    </location>
</feature>
<name>A0ABD3HTF6_9MARC</name>
<dbReference type="Pfam" id="PF15305">
    <property type="entry name" value="IFT43"/>
    <property type="match status" value="1"/>
</dbReference>
<proteinExistence type="inferred from homology"/>
<dbReference type="EMBL" id="JBJQOH010000003">
    <property type="protein sequence ID" value="KAL3693629.1"/>
    <property type="molecule type" value="Genomic_DNA"/>
</dbReference>
<evidence type="ECO:0000256" key="1">
    <source>
        <dbReference type="ARBA" id="ARBA00006270"/>
    </source>
</evidence>
<dbReference type="InterPro" id="IPR050209">
    <property type="entry name" value="Rab_GTPases_membrane_traffic"/>
</dbReference>
<dbReference type="PRINTS" id="PR00449">
    <property type="entry name" value="RASTRNSFRMNG"/>
</dbReference>
<gene>
    <name evidence="3" type="ORF">R1sor_007280</name>
</gene>
<dbReference type="NCBIfam" id="TIGR00231">
    <property type="entry name" value="small_GTP"/>
    <property type="match status" value="1"/>
</dbReference>
<dbReference type="PROSITE" id="PS51421">
    <property type="entry name" value="RAS"/>
    <property type="match status" value="1"/>
</dbReference>
<accession>A0ABD3HTF6</accession>
<dbReference type="Gene3D" id="3.40.50.300">
    <property type="entry name" value="P-loop containing nucleotide triphosphate hydrolases"/>
    <property type="match status" value="1"/>
</dbReference>
<dbReference type="SMART" id="SM00175">
    <property type="entry name" value="RAB"/>
    <property type="match status" value="1"/>
</dbReference>
<dbReference type="InterPro" id="IPR027417">
    <property type="entry name" value="P-loop_NTPase"/>
</dbReference>
<evidence type="ECO:0000313" key="3">
    <source>
        <dbReference type="EMBL" id="KAL3693629.1"/>
    </source>
</evidence>
<evidence type="ECO:0000313" key="4">
    <source>
        <dbReference type="Proteomes" id="UP001633002"/>
    </source>
</evidence>
<dbReference type="FunFam" id="3.40.50.300:FF:001447">
    <property type="entry name" value="Ras-related protein Rab-1B"/>
    <property type="match status" value="1"/>
</dbReference>
<sequence>MASSQQLLKFIIVGDSGVGKACMMHHFIDSHFQGPQDLNVGVEFGTLSVTRKDRLIKLQIWDSARQTALPSGYKSQYKGAAGVVIVYDITRRDTFTHLSKWLEETRKHGSPNTTVIVMGNKCDLSHKRVVSVEEGEQYAKDNGLAFFECSAKTAHNIEEDISPPKSKVGWDITPTQQEPTEGIFKLITGRRQRGTNAQTAPDRSKHSQEDETQDIPELQDGSQVAAPPRMLTQRVPAFKELDNNMPYLPPFTFEGGIDLRPLLSALTPISQVSEEDTHWEPNSLLAEMTFEMNETKEVLKGGIV</sequence>
<protein>
    <submittedName>
        <fullName evidence="3">Uncharacterized protein</fullName>
    </submittedName>
</protein>
<dbReference type="PROSITE" id="PS51419">
    <property type="entry name" value="RAB"/>
    <property type="match status" value="1"/>
</dbReference>